<keyword evidence="5 9" id="KW-0798">TonB box</keyword>
<dbReference type="Pfam" id="PF07715">
    <property type="entry name" value="Plug"/>
    <property type="match status" value="1"/>
</dbReference>
<dbReference type="InterPro" id="IPR023996">
    <property type="entry name" value="TonB-dep_OMP_SusC/RagA"/>
</dbReference>
<keyword evidence="14" id="KW-1185">Reference proteome</keyword>
<dbReference type="OrthoDB" id="9768177at2"/>
<feature type="domain" description="TonB-dependent receptor-like beta-barrel" evidence="11">
    <location>
        <begin position="426"/>
        <end position="798"/>
    </location>
</feature>
<keyword evidence="10" id="KW-1133">Transmembrane helix</keyword>
<evidence type="ECO:0000256" key="4">
    <source>
        <dbReference type="ARBA" id="ARBA00022692"/>
    </source>
</evidence>
<dbReference type="InterPro" id="IPR012910">
    <property type="entry name" value="Plug_dom"/>
</dbReference>
<evidence type="ECO:0000256" key="6">
    <source>
        <dbReference type="ARBA" id="ARBA00023136"/>
    </source>
</evidence>
<keyword evidence="6 8" id="KW-0472">Membrane</keyword>
<evidence type="ECO:0000256" key="1">
    <source>
        <dbReference type="ARBA" id="ARBA00004571"/>
    </source>
</evidence>
<dbReference type="Proteomes" id="UP000249720">
    <property type="component" value="Unassembled WGS sequence"/>
</dbReference>
<reference evidence="13 14" key="1">
    <citation type="submission" date="2018-06" db="EMBL/GenBank/DDBJ databases">
        <title>Genomic Encyclopedia of Archaeal and Bacterial Type Strains, Phase II (KMG-II): from individual species to whole genera.</title>
        <authorList>
            <person name="Goeker M."/>
        </authorList>
    </citation>
    <scope>NUCLEOTIDE SEQUENCE [LARGE SCALE GENOMIC DNA]</scope>
    <source>
        <strain evidence="13 14">DSM 23241</strain>
    </source>
</reference>
<evidence type="ECO:0000256" key="10">
    <source>
        <dbReference type="SAM" id="Phobius"/>
    </source>
</evidence>
<evidence type="ECO:0000256" key="2">
    <source>
        <dbReference type="ARBA" id="ARBA00022448"/>
    </source>
</evidence>
<gene>
    <name evidence="13" type="ORF">LX80_01971</name>
</gene>
<dbReference type="Gene3D" id="2.170.130.10">
    <property type="entry name" value="TonB-dependent receptor, plug domain"/>
    <property type="match status" value="1"/>
</dbReference>
<dbReference type="GO" id="GO:0009279">
    <property type="term" value="C:cell outer membrane"/>
    <property type="evidence" value="ECO:0007669"/>
    <property type="project" value="UniProtKB-SubCell"/>
</dbReference>
<dbReference type="InterPro" id="IPR000531">
    <property type="entry name" value="Beta-barrel_TonB"/>
</dbReference>
<keyword evidence="3 8" id="KW-1134">Transmembrane beta strand</keyword>
<feature type="domain" description="TonB-dependent receptor plug" evidence="12">
    <location>
        <begin position="141"/>
        <end position="248"/>
    </location>
</feature>
<protein>
    <submittedName>
        <fullName evidence="13">TonB-linked SusC/RagA family outer membrane protein</fullName>
    </submittedName>
</protein>
<evidence type="ECO:0000256" key="9">
    <source>
        <dbReference type="RuleBase" id="RU003357"/>
    </source>
</evidence>
<dbReference type="Gene3D" id="2.60.40.1120">
    <property type="entry name" value="Carboxypeptidase-like, regulatory domain"/>
    <property type="match status" value="1"/>
</dbReference>
<evidence type="ECO:0000256" key="8">
    <source>
        <dbReference type="PROSITE-ProRule" id="PRU01360"/>
    </source>
</evidence>
<organism evidence="13 14">
    <name type="scientific">Hydrotalea sandarakina</name>
    <dbReference type="NCBI Taxonomy" id="1004304"/>
    <lineage>
        <taxon>Bacteria</taxon>
        <taxon>Pseudomonadati</taxon>
        <taxon>Bacteroidota</taxon>
        <taxon>Chitinophagia</taxon>
        <taxon>Chitinophagales</taxon>
        <taxon>Chitinophagaceae</taxon>
        <taxon>Hydrotalea</taxon>
    </lineage>
</organism>
<evidence type="ECO:0000256" key="5">
    <source>
        <dbReference type="ARBA" id="ARBA00023077"/>
    </source>
</evidence>
<name>A0A2W7RTF9_9BACT</name>
<keyword evidence="7 8" id="KW-0998">Cell outer membrane</keyword>
<comment type="caution">
    <text evidence="13">The sequence shown here is derived from an EMBL/GenBank/DDBJ whole genome shotgun (WGS) entry which is preliminary data.</text>
</comment>
<evidence type="ECO:0000313" key="13">
    <source>
        <dbReference type="EMBL" id="PZX61810.1"/>
    </source>
</evidence>
<sequence length="1066" mass="116559">MKKNNFSYAQLLPKNDYWQAFYAFGVLIITIILILISSQKSISQSTQQRKVVKGVIVNEKNEPVAGASVSVQGNNIGTTTNEAGAFSLSVPEKCVLVISYVGYQKKYVSINANTTNVSVQLQTANNDLDQVIVVGYGTQRKRDVTGSVSSVNEQALRDVPVANMQQALQGKAAGLEIQTVGTTPGSGAQIRIRGTRSISGSNEPLLVLDGIPYDGNLNDINPDDVASVEILKDASATAIYGSRGANGVLLVTTKRGKAGATRVSYSGYYGIGTVSNKYPVFNAAEYQAMRNISPWNQGYMPLELASIAAGKSTDWQNLMYSNSHKTDQNITVSGGTSNGSTFSLGGGYYNETSLLPGQDFTRYSVRATIDSKIGNKIKIGLNTMNTVGVTNGSQFVNPMFPILALSPLMPAYDSAGNIIKAPNGNNDDNQTQYSPLLLKHNNNNWVDRVRRLRTFNSLYAEIEILKGLKYRANIGLNYTQEEDDQFQASDLPTNPSYFRAQKGNTAYVNNAEAWGYTVENLLIYDKAIKKHRFNFTGLYSIQEYHTHNTSVSKDSITDNFSQFYALGLSNPTPAPVVGGGEQSWALISYMGRLNYNYDNKYMLTLTGRIDGSSRLANGHKWHQYPAVSAGWNLNNEQFFRNSKFFSNNFNSLKLRAGFGQTSNQSINPYSSLGLVSNNNGLAAPGNVIRYNYGPTVVTGYNVSALPNPNLDWEYTKTVNVGVDFSILKNRISGSIEYYHQHTDKILYSVVLPPTSGVSGNYTTNVGSMENKGMEFTVSTVNIQNHHGFSWSTDLNLFFNKNKLLSLSSGIQQDIANQLFVGYSMTAIYDYKKLGIWQKNEAAQAAKYGSVPGQIKLEDHSGPGGKPDGVIDPNNDRYVIGNGDAKLQGGMTNRFAYKNFDLSVVAYARFGGLLVSQIHQPVASYLTVMDGKRNGIKVDYWTPNNPTNWFPEPSTSISPISTAWTTLGYYNASFVQIRSINLGYTVGESLLKKVYAQSIRLYFTVDNVAFLFSPYKNQTGINPIGTNVGNAGVGNPGNLRSGSNGMVTISASTPLPRNFIVGANISF</sequence>
<evidence type="ECO:0000259" key="11">
    <source>
        <dbReference type="Pfam" id="PF00593"/>
    </source>
</evidence>
<dbReference type="InterPro" id="IPR036942">
    <property type="entry name" value="Beta-barrel_TonB_sf"/>
</dbReference>
<dbReference type="AlphaFoldDB" id="A0A2W7RTF9"/>
<accession>A0A2W7RTF9</accession>
<keyword evidence="4 8" id="KW-0812">Transmembrane</keyword>
<dbReference type="EMBL" id="QKZV01000006">
    <property type="protein sequence ID" value="PZX61810.1"/>
    <property type="molecule type" value="Genomic_DNA"/>
</dbReference>
<dbReference type="NCBIfam" id="TIGR04056">
    <property type="entry name" value="OMP_RagA_SusC"/>
    <property type="match status" value="1"/>
</dbReference>
<dbReference type="Gene3D" id="2.40.170.20">
    <property type="entry name" value="TonB-dependent receptor, beta-barrel domain"/>
    <property type="match status" value="1"/>
</dbReference>
<evidence type="ECO:0000256" key="3">
    <source>
        <dbReference type="ARBA" id="ARBA00022452"/>
    </source>
</evidence>
<dbReference type="InterPro" id="IPR037066">
    <property type="entry name" value="Plug_dom_sf"/>
</dbReference>
<dbReference type="PROSITE" id="PS52016">
    <property type="entry name" value="TONB_DEPENDENT_REC_3"/>
    <property type="match status" value="1"/>
</dbReference>
<dbReference type="SUPFAM" id="SSF49464">
    <property type="entry name" value="Carboxypeptidase regulatory domain-like"/>
    <property type="match status" value="1"/>
</dbReference>
<proteinExistence type="inferred from homology"/>
<evidence type="ECO:0000256" key="7">
    <source>
        <dbReference type="ARBA" id="ARBA00023237"/>
    </source>
</evidence>
<dbReference type="NCBIfam" id="TIGR04057">
    <property type="entry name" value="SusC_RagA_signa"/>
    <property type="match status" value="1"/>
</dbReference>
<evidence type="ECO:0000313" key="14">
    <source>
        <dbReference type="Proteomes" id="UP000249720"/>
    </source>
</evidence>
<dbReference type="SUPFAM" id="SSF56935">
    <property type="entry name" value="Porins"/>
    <property type="match status" value="1"/>
</dbReference>
<dbReference type="Pfam" id="PF00593">
    <property type="entry name" value="TonB_dep_Rec_b-barrel"/>
    <property type="match status" value="1"/>
</dbReference>
<dbReference type="InterPro" id="IPR039426">
    <property type="entry name" value="TonB-dep_rcpt-like"/>
</dbReference>
<dbReference type="FunFam" id="2.170.130.10:FF:000008">
    <property type="entry name" value="SusC/RagA family TonB-linked outer membrane protein"/>
    <property type="match status" value="1"/>
</dbReference>
<dbReference type="Pfam" id="PF13715">
    <property type="entry name" value="CarbopepD_reg_2"/>
    <property type="match status" value="1"/>
</dbReference>
<comment type="similarity">
    <text evidence="8 9">Belongs to the TonB-dependent receptor family.</text>
</comment>
<comment type="subcellular location">
    <subcellularLocation>
        <location evidence="1 8">Cell outer membrane</location>
        <topology evidence="1 8">Multi-pass membrane protein</topology>
    </subcellularLocation>
</comment>
<dbReference type="RefSeq" id="WP_111295790.1">
    <property type="nucleotide sequence ID" value="NZ_QKZV01000006.1"/>
</dbReference>
<dbReference type="InterPro" id="IPR008969">
    <property type="entry name" value="CarboxyPept-like_regulatory"/>
</dbReference>
<feature type="transmembrane region" description="Helical" evidence="10">
    <location>
        <begin position="20"/>
        <end position="38"/>
    </location>
</feature>
<evidence type="ECO:0000259" key="12">
    <source>
        <dbReference type="Pfam" id="PF07715"/>
    </source>
</evidence>
<keyword evidence="2 8" id="KW-0813">Transport</keyword>
<dbReference type="InterPro" id="IPR023997">
    <property type="entry name" value="TonB-dep_OMP_SusC/RagA_CS"/>
</dbReference>